<sequence length="72" mass="7371">MAAGFRDGADNGGAFRAFEVAQLFFESGEAGGGHGKFLHCISSKRVGAPMVGGNKRQTPPAPARVPATLLKG</sequence>
<reference evidence="3" key="1">
    <citation type="journal article" date="2019" name="Int. J. Syst. Evol. Microbiol.">
        <title>The Global Catalogue of Microorganisms (GCM) 10K type strain sequencing project: providing services to taxonomists for standard genome sequencing and annotation.</title>
        <authorList>
            <consortium name="The Broad Institute Genomics Platform"/>
            <consortium name="The Broad Institute Genome Sequencing Center for Infectious Disease"/>
            <person name="Wu L."/>
            <person name="Ma J."/>
        </authorList>
    </citation>
    <scope>NUCLEOTIDE SEQUENCE [LARGE SCALE GENOMIC DNA]</scope>
    <source>
        <strain evidence="3">NBRC 112502</strain>
    </source>
</reference>
<keyword evidence="3" id="KW-1185">Reference proteome</keyword>
<accession>A0ABQ6A7S7</accession>
<organism evidence="2 3">
    <name type="scientific">Acidocella aquatica</name>
    <dbReference type="NCBI Taxonomy" id="1922313"/>
    <lineage>
        <taxon>Bacteria</taxon>
        <taxon>Pseudomonadati</taxon>
        <taxon>Pseudomonadota</taxon>
        <taxon>Alphaproteobacteria</taxon>
        <taxon>Acetobacterales</taxon>
        <taxon>Acidocellaceae</taxon>
        <taxon>Acidocella</taxon>
    </lineage>
</organism>
<gene>
    <name evidence="2" type="ORF">GCM10010909_20130</name>
</gene>
<protein>
    <submittedName>
        <fullName evidence="2">Uncharacterized protein</fullName>
    </submittedName>
</protein>
<name>A0ABQ6A7S7_9PROT</name>
<evidence type="ECO:0000313" key="3">
    <source>
        <dbReference type="Proteomes" id="UP001156641"/>
    </source>
</evidence>
<dbReference type="Proteomes" id="UP001156641">
    <property type="component" value="Unassembled WGS sequence"/>
</dbReference>
<dbReference type="EMBL" id="BSOS01000065">
    <property type="protein sequence ID" value="GLR67332.1"/>
    <property type="molecule type" value="Genomic_DNA"/>
</dbReference>
<proteinExistence type="predicted"/>
<evidence type="ECO:0000313" key="2">
    <source>
        <dbReference type="EMBL" id="GLR67332.1"/>
    </source>
</evidence>
<comment type="caution">
    <text evidence="2">The sequence shown here is derived from an EMBL/GenBank/DDBJ whole genome shotgun (WGS) entry which is preliminary data.</text>
</comment>
<feature type="region of interest" description="Disordered" evidence="1">
    <location>
        <begin position="49"/>
        <end position="72"/>
    </location>
</feature>
<evidence type="ECO:0000256" key="1">
    <source>
        <dbReference type="SAM" id="MobiDB-lite"/>
    </source>
</evidence>